<dbReference type="RefSeq" id="WP_140401406.1">
    <property type="nucleotide sequence ID" value="NZ_CADFGZ010000002.1"/>
</dbReference>
<proteinExistence type="predicted"/>
<evidence type="ECO:0000313" key="2">
    <source>
        <dbReference type="Proteomes" id="UP001196915"/>
    </source>
</evidence>
<dbReference type="EMBL" id="JAHPMX010000033">
    <property type="protein sequence ID" value="MBU9360655.1"/>
    <property type="molecule type" value="Genomic_DNA"/>
</dbReference>
<gene>
    <name evidence="1" type="ORF">KTE52_30490</name>
</gene>
<dbReference type="AlphaFoldDB" id="A0AAP2HRN9"/>
<accession>A0AAP2HRN9</accession>
<comment type="caution">
    <text evidence="1">The sequence shown here is derived from an EMBL/GenBank/DDBJ whole genome shotgun (WGS) entry which is preliminary data.</text>
</comment>
<evidence type="ECO:0000313" key="1">
    <source>
        <dbReference type="EMBL" id="MBU9360655.1"/>
    </source>
</evidence>
<protein>
    <submittedName>
        <fullName evidence="1">Uncharacterized protein</fullName>
    </submittedName>
</protein>
<reference evidence="1" key="1">
    <citation type="submission" date="2021-06" db="EMBL/GenBank/DDBJ databases">
        <title>A collection of bacterial strains from the Burkholderia cepacia Research Laboratory and Repository.</title>
        <authorList>
            <person name="Lipuma J."/>
            <person name="Spilker T."/>
        </authorList>
    </citation>
    <scope>NUCLEOTIDE SEQUENCE</scope>
    <source>
        <strain evidence="1">AU37435</strain>
    </source>
</reference>
<dbReference type="Proteomes" id="UP001196915">
    <property type="component" value="Unassembled WGS sequence"/>
</dbReference>
<sequence length="122" mass="13299">MRQRTTSGAACRGHRHALARATWRLDCQETYFRTTVSRRAMFPVKTPFAPTHIAPHADVSTAAAIAVRALAEPDSEARIEPKATDDAIARFDGNRMCAVAGLNASRWQRTGVCAQAAWAMSS</sequence>
<name>A0AAP2HRN9_9BURK</name>
<organism evidence="1 2">
    <name type="scientific">Burkholderia multivorans</name>
    <dbReference type="NCBI Taxonomy" id="87883"/>
    <lineage>
        <taxon>Bacteria</taxon>
        <taxon>Pseudomonadati</taxon>
        <taxon>Pseudomonadota</taxon>
        <taxon>Betaproteobacteria</taxon>
        <taxon>Burkholderiales</taxon>
        <taxon>Burkholderiaceae</taxon>
        <taxon>Burkholderia</taxon>
        <taxon>Burkholderia cepacia complex</taxon>
    </lineage>
</organism>